<evidence type="ECO:0000313" key="2">
    <source>
        <dbReference type="EMBL" id="TYC85536.1"/>
    </source>
</evidence>
<feature type="domain" description="AbiEi antitoxin N-terminal" evidence="1">
    <location>
        <begin position="11"/>
        <end position="58"/>
    </location>
</feature>
<protein>
    <submittedName>
        <fullName evidence="2">Abortive phage infection protein</fullName>
    </submittedName>
</protein>
<gene>
    <name evidence="2" type="ORF">FXB42_09455</name>
</gene>
<proteinExistence type="predicted"/>
<evidence type="ECO:0000313" key="3">
    <source>
        <dbReference type="Proteomes" id="UP000322619"/>
    </source>
</evidence>
<dbReference type="EMBL" id="VSLA01000015">
    <property type="protein sequence ID" value="TYC85536.1"/>
    <property type="molecule type" value="Genomic_DNA"/>
</dbReference>
<dbReference type="AlphaFoldDB" id="A0A5D0WNI3"/>
<sequence length="203" mass="23254">MKGSGIVKQYEQLDKLMADHDGIIQTSQVVAEGISKPVFYDYIKEKKLEQVAHGVYASADAWIDTLYLIHLRSKQAVFSHETALFLHDLTDREPAPYSITVKTGYNPNRLKADGVQVYTVKPELHGVGSTTAQTSFGHTVPVYDMERTICDLIRSRKGIEIQTFQDAIKQYVRRKDKNLRTLMQYASLFRVEKILRQYLEVLL</sequence>
<dbReference type="Proteomes" id="UP000322619">
    <property type="component" value="Unassembled WGS sequence"/>
</dbReference>
<evidence type="ECO:0000259" key="1">
    <source>
        <dbReference type="Pfam" id="PF13338"/>
    </source>
</evidence>
<comment type="caution">
    <text evidence="2">The sequence shown here is derived from an EMBL/GenBank/DDBJ whole genome shotgun (WGS) entry which is preliminary data.</text>
</comment>
<dbReference type="Pfam" id="PF13338">
    <property type="entry name" value="AbiEi_4"/>
    <property type="match status" value="1"/>
</dbReference>
<reference evidence="2 3" key="1">
    <citation type="submission" date="2019-08" db="EMBL/GenBank/DDBJ databases">
        <title>Isolation and enrichment of carboxydotrophic bacteria from anaerobic sludge for the production of bio-based chemicals from syngas.</title>
        <authorList>
            <person name="Antares A.L."/>
            <person name="Moreira J."/>
            <person name="Diender M."/>
            <person name="Parshina S.N."/>
            <person name="Stams A.J.M."/>
            <person name="Alves M."/>
            <person name="Alves J.I."/>
            <person name="Sousa D.Z."/>
        </authorList>
    </citation>
    <scope>NUCLEOTIDE SEQUENCE [LARGE SCALE GENOMIC DNA]</scope>
    <source>
        <strain evidence="2 3">JM</strain>
    </source>
</reference>
<name>A0A5D0WNI3_9FIRM</name>
<dbReference type="RefSeq" id="WP_148637618.1">
    <property type="nucleotide sequence ID" value="NZ_VSLA01000015.1"/>
</dbReference>
<organism evidence="2 3">
    <name type="scientific">Acetobacterium wieringae</name>
    <dbReference type="NCBI Taxonomy" id="52694"/>
    <lineage>
        <taxon>Bacteria</taxon>
        <taxon>Bacillati</taxon>
        <taxon>Bacillota</taxon>
        <taxon>Clostridia</taxon>
        <taxon>Eubacteriales</taxon>
        <taxon>Eubacteriaceae</taxon>
        <taxon>Acetobacterium</taxon>
    </lineage>
</organism>
<accession>A0A5D0WNI3</accession>
<dbReference type="InterPro" id="IPR025159">
    <property type="entry name" value="AbiEi_N"/>
</dbReference>